<protein>
    <submittedName>
        <fullName evidence="1">Uncharacterized protein</fullName>
    </submittedName>
</protein>
<reference evidence="1 2" key="1">
    <citation type="journal article" date="2013" name="PLoS ONE">
        <title>Poles Apart: Arctic and Antarctic Octadecabacter strains Share High Genome Plasticity and a New Type of Xanthorhodopsin.</title>
        <authorList>
            <person name="Vollmers J."/>
            <person name="Voget S."/>
            <person name="Dietrich S."/>
            <person name="Gollnow K."/>
            <person name="Smits M."/>
            <person name="Meyer K."/>
            <person name="Brinkhoff T."/>
            <person name="Simon M."/>
            <person name="Daniel R."/>
        </authorList>
    </citation>
    <scope>NUCLEOTIDE SEQUENCE [LARGE SCALE GENOMIC DNA]</scope>
    <source>
        <strain evidence="1 2">307</strain>
    </source>
</reference>
<name>M9RGJ3_9RHOB</name>
<sequence length="73" mass="8185">MEHLVSTASHEKSDYFNETNATFGDCLAAARHPKVLNVDGLSKKLCAMCTQSRFGKETPTCRTLTVSRCWQVY</sequence>
<dbReference type="STRING" id="391626.OAN307_c41010"/>
<evidence type="ECO:0000313" key="1">
    <source>
        <dbReference type="EMBL" id="AGI69506.1"/>
    </source>
</evidence>
<evidence type="ECO:0000313" key="2">
    <source>
        <dbReference type="Proteomes" id="UP000005307"/>
    </source>
</evidence>
<organism evidence="1 2">
    <name type="scientific">Octadecabacter antarcticus 307</name>
    <dbReference type="NCBI Taxonomy" id="391626"/>
    <lineage>
        <taxon>Bacteria</taxon>
        <taxon>Pseudomonadati</taxon>
        <taxon>Pseudomonadota</taxon>
        <taxon>Alphaproteobacteria</taxon>
        <taxon>Rhodobacterales</taxon>
        <taxon>Roseobacteraceae</taxon>
        <taxon>Octadecabacter</taxon>
    </lineage>
</organism>
<gene>
    <name evidence="1" type="ORF">OAN307_c41010</name>
</gene>
<keyword evidence="2" id="KW-1185">Reference proteome</keyword>
<dbReference type="EMBL" id="CP003740">
    <property type="protein sequence ID" value="AGI69506.1"/>
    <property type="molecule type" value="Genomic_DNA"/>
</dbReference>
<dbReference type="Proteomes" id="UP000005307">
    <property type="component" value="Chromosome"/>
</dbReference>
<dbReference type="KEGG" id="oat:OAN307_c41010"/>
<dbReference type="AlphaFoldDB" id="M9RGJ3"/>
<accession>M9RGJ3</accession>
<dbReference type="eggNOG" id="COG1396">
    <property type="taxonomic scope" value="Bacteria"/>
</dbReference>
<dbReference type="HOGENOM" id="CLU_2701134_0_0_5"/>
<proteinExistence type="predicted"/>